<proteinExistence type="predicted"/>
<dbReference type="Proteomes" id="UP001180616">
    <property type="component" value="Chromosome"/>
</dbReference>
<dbReference type="Pfam" id="PF26317">
    <property type="entry name" value="CntK_N"/>
    <property type="match status" value="2"/>
</dbReference>
<accession>A0ABY9R504</accession>
<name>A0ABY9R504_9BACT</name>
<dbReference type="SUPFAM" id="SSF54506">
    <property type="entry name" value="Diaminopimelate epimerase-like"/>
    <property type="match status" value="2"/>
</dbReference>
<dbReference type="InterPro" id="IPR058944">
    <property type="entry name" value="CntK-like"/>
</dbReference>
<protein>
    <submittedName>
        <fullName evidence="1">Diaminopimelate epimerase</fullName>
    </submittedName>
</protein>
<dbReference type="EMBL" id="CP133659">
    <property type="protein sequence ID" value="WMW66820.1"/>
    <property type="molecule type" value="Genomic_DNA"/>
</dbReference>
<evidence type="ECO:0000313" key="1">
    <source>
        <dbReference type="EMBL" id="WMW66820.1"/>
    </source>
</evidence>
<evidence type="ECO:0000313" key="2">
    <source>
        <dbReference type="Proteomes" id="UP001180616"/>
    </source>
</evidence>
<keyword evidence="2" id="KW-1185">Reference proteome</keyword>
<gene>
    <name evidence="1" type="ORF">KPS_001439</name>
</gene>
<reference evidence="1" key="1">
    <citation type="submission" date="2023-09" db="EMBL/GenBank/DDBJ databases">
        <authorList>
            <consortium name="CW5 consortium"/>
            <person name="Lu C.-W."/>
        </authorList>
    </citation>
    <scope>NUCLEOTIDE SEQUENCE</scope>
    <source>
        <strain evidence="1">KPS</strain>
    </source>
</reference>
<dbReference type="RefSeq" id="WP_309542678.1">
    <property type="nucleotide sequence ID" value="NZ_CP133659.1"/>
</dbReference>
<sequence length="318" mass="33319">MFIQPILVMHHQSALRFHKFSPGGNTTILVTDPVPAPLRAAVAAELMDEHHVHAEQVGFVTLAGTYPRIDMMGGEFCGNACRSLAALLALKRVLHAGPGGLMSGEIASSGVSGTLPVRVVHTPHGPDAAVRMPLPPPAPSAYPASADTTEPVCVDKDRVPQDATAFRLVQPLAEGLELVRLPGIAHLLLDASVHPFPGDWQVQARMLIARHGLDDEPAAGCIWHHGPLAAPSITPVVRVRDTGSTLLESACGSGSLAYGLHRAAMDGGEIALAVRQPSGAVIRVSVSRRAGLTPEAWIGGTVRHVASGTAYLYGDQLA</sequence>
<organism evidence="1 2">
    <name type="scientific">Nitratidesulfovibrio liaohensis</name>
    <dbReference type="NCBI Taxonomy" id="2604158"/>
    <lineage>
        <taxon>Bacteria</taxon>
        <taxon>Pseudomonadati</taxon>
        <taxon>Thermodesulfobacteriota</taxon>
        <taxon>Desulfovibrionia</taxon>
        <taxon>Desulfovibrionales</taxon>
        <taxon>Desulfovibrionaceae</taxon>
        <taxon>Nitratidesulfovibrio</taxon>
    </lineage>
</organism>